<dbReference type="InterPro" id="IPR057444">
    <property type="entry name" value="Znf-CCCH_AtC3H23-like"/>
</dbReference>
<dbReference type="InterPro" id="IPR000571">
    <property type="entry name" value="Znf_CCCH"/>
</dbReference>
<dbReference type="EMBL" id="NQVE01000054">
    <property type="protein sequence ID" value="RAL51102.1"/>
    <property type="molecule type" value="Genomic_DNA"/>
</dbReference>
<evidence type="ECO:0000256" key="4">
    <source>
        <dbReference type="ARBA" id="ARBA00023125"/>
    </source>
</evidence>
<evidence type="ECO:0000259" key="7">
    <source>
        <dbReference type="PROSITE" id="PS50103"/>
    </source>
</evidence>
<keyword evidence="2 5" id="KW-0863">Zinc-finger</keyword>
<evidence type="ECO:0000256" key="1">
    <source>
        <dbReference type="ARBA" id="ARBA00022723"/>
    </source>
</evidence>
<dbReference type="SMART" id="SM00356">
    <property type="entry name" value="ZnF_C3H1"/>
    <property type="match status" value="2"/>
</dbReference>
<evidence type="ECO:0000256" key="5">
    <source>
        <dbReference type="PROSITE-ProRule" id="PRU00723"/>
    </source>
</evidence>
<keyword evidence="3 5" id="KW-0862">Zinc</keyword>
<dbReference type="Gene3D" id="4.10.1000.10">
    <property type="entry name" value="Zinc finger, CCCH-type"/>
    <property type="match status" value="1"/>
</dbReference>
<dbReference type="Pfam" id="PF25512">
    <property type="entry name" value="zf-CCCH_AtC3H23"/>
    <property type="match status" value="1"/>
</dbReference>
<dbReference type="PANTHER" id="PTHR14493">
    <property type="entry name" value="UNKEMPT FAMILY MEMBER"/>
    <property type="match status" value="1"/>
</dbReference>
<dbReference type="GO" id="GO:0008270">
    <property type="term" value="F:zinc ion binding"/>
    <property type="evidence" value="ECO:0007669"/>
    <property type="project" value="UniProtKB-KW"/>
</dbReference>
<dbReference type="Proteomes" id="UP000249390">
    <property type="component" value="Unassembled WGS sequence"/>
</dbReference>
<keyword evidence="1 5" id="KW-0479">Metal-binding</keyword>
<dbReference type="GO" id="GO:0003677">
    <property type="term" value="F:DNA binding"/>
    <property type="evidence" value="ECO:0007669"/>
    <property type="project" value="UniProtKB-KW"/>
</dbReference>
<gene>
    <name evidence="8" type="ORF">DM860_005458</name>
</gene>
<comment type="caution">
    <text evidence="8">The sequence shown here is derived from an EMBL/GenBank/DDBJ whole genome shotgun (WGS) entry which is preliminary data.</text>
</comment>
<keyword evidence="4" id="KW-0238">DNA-binding</keyword>
<dbReference type="AlphaFoldDB" id="A0A328DZG0"/>
<evidence type="ECO:0000256" key="6">
    <source>
        <dbReference type="SAM" id="MobiDB-lite"/>
    </source>
</evidence>
<feature type="domain" description="C3H1-type" evidence="7">
    <location>
        <begin position="108"/>
        <end position="134"/>
    </location>
</feature>
<organism evidence="8 9">
    <name type="scientific">Cuscuta australis</name>
    <dbReference type="NCBI Taxonomy" id="267555"/>
    <lineage>
        <taxon>Eukaryota</taxon>
        <taxon>Viridiplantae</taxon>
        <taxon>Streptophyta</taxon>
        <taxon>Embryophyta</taxon>
        <taxon>Tracheophyta</taxon>
        <taxon>Spermatophyta</taxon>
        <taxon>Magnoliopsida</taxon>
        <taxon>eudicotyledons</taxon>
        <taxon>Gunneridae</taxon>
        <taxon>Pentapetalae</taxon>
        <taxon>asterids</taxon>
        <taxon>lamiids</taxon>
        <taxon>Solanales</taxon>
        <taxon>Convolvulaceae</taxon>
        <taxon>Cuscuteae</taxon>
        <taxon>Cuscuta</taxon>
        <taxon>Cuscuta subgen. Grammica</taxon>
        <taxon>Cuscuta sect. Cleistogrammica</taxon>
    </lineage>
</organism>
<dbReference type="PROSITE" id="PS50103">
    <property type="entry name" value="ZF_C3H1"/>
    <property type="match status" value="1"/>
</dbReference>
<keyword evidence="9" id="KW-1185">Reference proteome</keyword>
<proteinExistence type="predicted"/>
<dbReference type="PANTHER" id="PTHR14493:SF155">
    <property type="entry name" value="ZINC FINGER CCCH DOMAIN-CONTAINING PROTEIN 20"/>
    <property type="match status" value="1"/>
</dbReference>
<sequence>MMIGDKFQLPDALNLDDHSSFSPPVAGDGNDDFALTRYLPSNSNGDVESETGRDVDFPAGGSHSCDDFRMFDFKVRWCARGVSHDWTECPYAHPGEKARRRDPRKYHYSGAACPDYKKGACRKGDACEYAHGVFECWLHPARYRTQPCKDGLNCTRRICFFAHAPVQLRVLSPRTAYSGSPPPDSPPASPIVAALRQESQLSRFNSFPPSWSPIMGPAAKQRIRTGFWSTPATPTRPVGRPGSGQFDIWEEDLGKEADAPMERVESGRDVRAKMFERIGKENPLDGRDPRSDPCPTRYDAFNPDVGWVSELVQ</sequence>
<protein>
    <recommendedName>
        <fullName evidence="7">C3H1-type domain-containing protein</fullName>
    </recommendedName>
</protein>
<feature type="zinc finger region" description="C3H1-type" evidence="5">
    <location>
        <begin position="108"/>
        <end position="134"/>
    </location>
</feature>
<name>A0A328DZG0_9ASTE</name>
<reference evidence="8 9" key="1">
    <citation type="submission" date="2018-06" db="EMBL/GenBank/DDBJ databases">
        <title>The Genome of Cuscuta australis (Dodder) Provides Insight into the Evolution of Plant Parasitism.</title>
        <authorList>
            <person name="Liu H."/>
        </authorList>
    </citation>
    <scope>NUCLEOTIDE SEQUENCE [LARGE SCALE GENOMIC DNA]</scope>
    <source>
        <strain evidence="9">cv. Yunnan</strain>
        <tissue evidence="8">Vines</tissue>
    </source>
</reference>
<evidence type="ECO:0000313" key="8">
    <source>
        <dbReference type="EMBL" id="RAL51102.1"/>
    </source>
</evidence>
<feature type="compositionally biased region" description="Basic and acidic residues" evidence="6">
    <location>
        <begin position="278"/>
        <end position="291"/>
    </location>
</feature>
<evidence type="ECO:0000256" key="3">
    <source>
        <dbReference type="ARBA" id="ARBA00022833"/>
    </source>
</evidence>
<evidence type="ECO:0000256" key="2">
    <source>
        <dbReference type="ARBA" id="ARBA00022771"/>
    </source>
</evidence>
<accession>A0A328DZG0</accession>
<evidence type="ECO:0000313" key="9">
    <source>
        <dbReference type="Proteomes" id="UP000249390"/>
    </source>
</evidence>
<dbReference type="Pfam" id="PF00642">
    <property type="entry name" value="zf-CCCH"/>
    <property type="match status" value="1"/>
</dbReference>
<feature type="region of interest" description="Disordered" evidence="6">
    <location>
        <begin position="278"/>
        <end position="298"/>
    </location>
</feature>
<dbReference type="InterPro" id="IPR045234">
    <property type="entry name" value="Unkempt-like"/>
</dbReference>